<protein>
    <submittedName>
        <fullName evidence="1">Uncharacterized protein</fullName>
    </submittedName>
</protein>
<dbReference type="RefSeq" id="WP_063601135.1">
    <property type="nucleotide sequence ID" value="NZ_LITQ01000015.1"/>
</dbReference>
<dbReference type="AlphaFoldDB" id="A0A162JBC9"/>
<comment type="caution">
    <text evidence="1">The sequence shown here is derived from an EMBL/GenBank/DDBJ whole genome shotgun (WGS) entry which is preliminary data.</text>
</comment>
<dbReference type="Proteomes" id="UP000077384">
    <property type="component" value="Unassembled WGS sequence"/>
</dbReference>
<dbReference type="PATRIC" id="fig|1705578.3.peg.696"/>
<keyword evidence="4" id="KW-1185">Reference proteome</keyword>
<proteinExistence type="predicted"/>
<name>A0A162JBC9_9CLOT</name>
<evidence type="ECO:0000313" key="3">
    <source>
        <dbReference type="Proteomes" id="UP000077384"/>
    </source>
</evidence>
<gene>
    <name evidence="2" type="ORF">CLCOS_40210</name>
    <name evidence="1" type="ORF">WX73_00313</name>
</gene>
<evidence type="ECO:0000313" key="4">
    <source>
        <dbReference type="Proteomes" id="UP000093694"/>
    </source>
</evidence>
<reference evidence="2 4" key="2">
    <citation type="journal article" date="2016" name="Front. Microbiol.">
        <title>Industrial Acetogenic Biocatalysts: A Comparative Metabolic and Genomic Analysis.</title>
        <authorList>
            <person name="Bengelsdorf F."/>
            <person name="Poehlein A."/>
            <person name="Sonja S."/>
            <person name="Erz C."/>
            <person name="Hummel T."/>
            <person name="Hoffmeister S."/>
            <person name="Daniel R."/>
            <person name="Durre P."/>
        </authorList>
    </citation>
    <scope>NUCLEOTIDE SEQUENCE [LARGE SCALE GENOMIC DNA]</scope>
    <source>
        <strain evidence="2 4">PTA-10522</strain>
    </source>
</reference>
<organism evidence="1 3">
    <name type="scientific">Clostridium coskatii</name>
    <dbReference type="NCBI Taxonomy" id="1705578"/>
    <lineage>
        <taxon>Bacteria</taxon>
        <taxon>Bacillati</taxon>
        <taxon>Bacillota</taxon>
        <taxon>Clostridia</taxon>
        <taxon>Eubacteriales</taxon>
        <taxon>Clostridiaceae</taxon>
        <taxon>Clostridium</taxon>
    </lineage>
</organism>
<dbReference type="Proteomes" id="UP000093694">
    <property type="component" value="Unassembled WGS sequence"/>
</dbReference>
<evidence type="ECO:0000313" key="1">
    <source>
        <dbReference type="EMBL" id="OAA92995.1"/>
    </source>
</evidence>
<sequence>MPLHIIPLCDFKYAGEIYSGATFKYDTAGKISKVKLKLLSKSSKEFEKNSKKLLYRDTSDMLKNNKRYLSSESCKIGNKNFTKELKANIKGLDKIYKMYLLRIESLCFIKNSTFRLRKNNSLINVESGVNLDVAKDNELNLKSSRELSNGKNSCLDIEKSKELGNAKNNYLSIELGKPMLRIYGNKFNKEEAFNLIDHGRKNILLGKCNDIFLSKSAQILDKDKPVELIRSYIGDVCKFTERYIIRNNIKQISFDLSKRLYGRYNLKDVFKIKNKFINKIAIKKIGKMNYQFTLKKDSSKRIIKNYDENYLSKLNLKRISSSIKARLLYKWSIKSISKMNAYGLNKIVFKNIFKNNYKLLRKITDKNIYCSNDDIGLILQEINNIAKISDRYLKSTASMNIYKQLEKGLFDLTVTDIAQIQSYYLGNDLNREVYKEGRNNKFIDIIKRWWWLNPTDPRDSIIIPNKDFDYDSSLLNNPDYEYLRFTNHPIGWGASWGIDFNIPAYAVSIEIMLDLVNILIMIWHHDVQAWMCCSGKESMQFVMEILYDWYTLDTSKPNADYYRAYRWIRWEAEKVYFLNLDTGLQAVGVLIANLIDYLKYHEFNSVLLWRNPKAMAIERNFNRMAQNGDLMRNLDKVKGKRYYYIETQNIEKKNILGR</sequence>
<reference evidence="1 3" key="1">
    <citation type="journal article" date="2015" name="Biotechnol. Bioeng.">
        <title>Genome sequence and phenotypic characterization of Caulobacter segnis.</title>
        <authorList>
            <person name="Patel S."/>
            <person name="Fletcher B."/>
            <person name="Scott D.C."/>
            <person name="Ely B."/>
        </authorList>
    </citation>
    <scope>NUCLEOTIDE SEQUENCE [LARGE SCALE GENOMIC DNA]</scope>
    <source>
        <strain evidence="1 3">PS02</strain>
    </source>
</reference>
<accession>A0A162JBC9</accession>
<evidence type="ECO:0000313" key="2">
    <source>
        <dbReference type="EMBL" id="OBR90463.1"/>
    </source>
</evidence>
<dbReference type="EMBL" id="LITQ01000015">
    <property type="protein sequence ID" value="OAA92995.1"/>
    <property type="molecule type" value="Genomic_DNA"/>
</dbReference>
<dbReference type="EMBL" id="LROR01000095">
    <property type="protein sequence ID" value="OBR90463.1"/>
    <property type="molecule type" value="Genomic_DNA"/>
</dbReference>